<keyword evidence="4" id="KW-1185">Reference proteome</keyword>
<dbReference type="Proteomes" id="UP000617734">
    <property type="component" value="Unassembled WGS sequence"/>
</dbReference>
<dbReference type="Gene3D" id="3.30.559.30">
    <property type="entry name" value="Nonribosomal peptide synthetase, condensation domain"/>
    <property type="match status" value="1"/>
</dbReference>
<dbReference type="SUPFAM" id="SSF52777">
    <property type="entry name" value="CoA-dependent acyltransferases"/>
    <property type="match status" value="2"/>
</dbReference>
<accession>A0A919FAX3</accession>
<feature type="domain" description="Condensation" evidence="2">
    <location>
        <begin position="64"/>
        <end position="444"/>
    </location>
</feature>
<dbReference type="AlphaFoldDB" id="A0A919FAX3"/>
<proteinExistence type="predicted"/>
<comment type="caution">
    <text evidence="3">The sequence shown here is derived from an EMBL/GenBank/DDBJ whole genome shotgun (WGS) entry which is preliminary data.</text>
</comment>
<evidence type="ECO:0000259" key="2">
    <source>
        <dbReference type="Pfam" id="PF00668"/>
    </source>
</evidence>
<dbReference type="GeneID" id="95350741"/>
<dbReference type="Pfam" id="PF00668">
    <property type="entry name" value="Condensation"/>
    <property type="match status" value="1"/>
</dbReference>
<evidence type="ECO:0000313" key="3">
    <source>
        <dbReference type="EMBL" id="GHH59164.1"/>
    </source>
</evidence>
<dbReference type="EMBL" id="BNBO01000001">
    <property type="protein sequence ID" value="GHH59164.1"/>
    <property type="molecule type" value="Genomic_DNA"/>
</dbReference>
<evidence type="ECO:0000256" key="1">
    <source>
        <dbReference type="SAM" id="MobiDB-lite"/>
    </source>
</evidence>
<feature type="region of interest" description="Disordered" evidence="1">
    <location>
        <begin position="452"/>
        <end position="481"/>
    </location>
</feature>
<dbReference type="GO" id="GO:0003824">
    <property type="term" value="F:catalytic activity"/>
    <property type="evidence" value="ECO:0007669"/>
    <property type="project" value="InterPro"/>
</dbReference>
<dbReference type="GO" id="GO:0008610">
    <property type="term" value="P:lipid biosynthetic process"/>
    <property type="evidence" value="ECO:0007669"/>
    <property type="project" value="UniProtKB-ARBA"/>
</dbReference>
<dbReference type="Gene3D" id="3.30.559.10">
    <property type="entry name" value="Chloramphenicol acetyltransferase-like domain"/>
    <property type="match status" value="1"/>
</dbReference>
<dbReference type="InterPro" id="IPR023213">
    <property type="entry name" value="CAT-like_dom_sf"/>
</dbReference>
<dbReference type="RefSeq" id="WP_190208779.1">
    <property type="nucleotide sequence ID" value="NZ_BNBO01000001.1"/>
</dbReference>
<reference evidence="3" key="2">
    <citation type="submission" date="2020-09" db="EMBL/GenBank/DDBJ databases">
        <authorList>
            <person name="Sun Q."/>
            <person name="Ohkuma M."/>
        </authorList>
    </citation>
    <scope>NUCLEOTIDE SEQUENCE</scope>
    <source>
        <strain evidence="3">JCM 4646</strain>
    </source>
</reference>
<protein>
    <recommendedName>
        <fullName evidence="2">Condensation domain-containing protein</fullName>
    </recommendedName>
</protein>
<dbReference type="InterPro" id="IPR001242">
    <property type="entry name" value="Condensation_dom"/>
</dbReference>
<evidence type="ECO:0000313" key="4">
    <source>
        <dbReference type="Proteomes" id="UP000617734"/>
    </source>
</evidence>
<name>A0A919FAX3_9ACTN</name>
<gene>
    <name evidence="3" type="ORF">GCM10018781_01830</name>
</gene>
<reference evidence="3" key="1">
    <citation type="journal article" date="2014" name="Int. J. Syst. Evol. Microbiol.">
        <title>Complete genome sequence of Corynebacterium casei LMG S-19264T (=DSM 44701T), isolated from a smear-ripened cheese.</title>
        <authorList>
            <consortium name="US DOE Joint Genome Institute (JGI-PGF)"/>
            <person name="Walter F."/>
            <person name="Albersmeier A."/>
            <person name="Kalinowski J."/>
            <person name="Ruckert C."/>
        </authorList>
    </citation>
    <scope>NUCLEOTIDE SEQUENCE</scope>
    <source>
        <strain evidence="3">JCM 4646</strain>
    </source>
</reference>
<sequence>MSDPEDRRTPAPEPAERLAVHFTGEGAGVDEMSWGMWEIWHAMVDQRSSLPIGGRMALPAGTAVTDVAEELRYLMSRFPSMRTLLRFDEAGWPTQELFGSGSTALEVYDAGDADPDEVASAVEQRYRSVDFAYATEWPVRMAVVVRDGLAVQLVSIMSHLVTDAIGGTIMLREVQERSTAPVTGLQPLEQAGWQRSPAGQRQNDKALRHWERALRTIPARRFPPSVDQGIPRHRVGLFESRALRLAVPLIVERTGTDTQIVLQALYAIALRRINVTGPVVVRPVVNNRFRSDLSGVVCMVAQAGISVLDIGDGTVDEVVELTRRGALATYKHAYFHPEKLNELIARVSAERGERVDVQVFLNDRTANRPREEGIASDPEELARQLRKSQEDSGFRWIHESDEQVDAFYVAFDDLPDALLMEIQTNTRYFSSDDAEALALGVEALAVEAALDPGTRTGPLVGAAPTGQAQEQEPAQDAERIR</sequence>
<organism evidence="3 4">
    <name type="scientific">Kitasatospora indigofera</name>
    <dbReference type="NCBI Taxonomy" id="67307"/>
    <lineage>
        <taxon>Bacteria</taxon>
        <taxon>Bacillati</taxon>
        <taxon>Actinomycetota</taxon>
        <taxon>Actinomycetes</taxon>
        <taxon>Kitasatosporales</taxon>
        <taxon>Streptomycetaceae</taxon>
        <taxon>Kitasatospora</taxon>
    </lineage>
</organism>